<protein>
    <submittedName>
        <fullName evidence="1">Uncharacterized protein</fullName>
    </submittedName>
</protein>
<name>A0A366K6Z5_CYTFI</name>
<evidence type="ECO:0000313" key="1">
    <source>
        <dbReference type="EMBL" id="RBP96381.1"/>
    </source>
</evidence>
<reference evidence="1 2" key="1">
    <citation type="submission" date="2018-06" db="EMBL/GenBank/DDBJ databases">
        <title>Freshwater and sediment microbial communities from various areas in North America, analyzing microbe dynamics in response to fracking.</title>
        <authorList>
            <person name="Lamendella R."/>
        </authorList>
    </citation>
    <scope>NUCLEOTIDE SEQUENCE [LARGE SCALE GENOMIC DNA]</scope>
    <source>
        <strain evidence="1 2">14_TX</strain>
    </source>
</reference>
<dbReference type="EMBL" id="QNSF01000001">
    <property type="protein sequence ID" value="RBP96381.1"/>
    <property type="molecule type" value="Genomic_DNA"/>
</dbReference>
<comment type="caution">
    <text evidence="1">The sequence shown here is derived from an EMBL/GenBank/DDBJ whole genome shotgun (WGS) entry which is preliminary data.</text>
</comment>
<dbReference type="Proteomes" id="UP000252731">
    <property type="component" value="Unassembled WGS sequence"/>
</dbReference>
<dbReference type="AlphaFoldDB" id="A0A366K6Z5"/>
<gene>
    <name evidence="1" type="ORF">DFO70_101186</name>
</gene>
<keyword evidence="2" id="KW-1185">Reference proteome</keyword>
<evidence type="ECO:0000313" key="2">
    <source>
        <dbReference type="Proteomes" id="UP000252731"/>
    </source>
</evidence>
<accession>A0A366K6Z5</accession>
<organism evidence="1 2">
    <name type="scientific">Cytobacillus firmus</name>
    <name type="common">Bacillus firmus</name>
    <dbReference type="NCBI Taxonomy" id="1399"/>
    <lineage>
        <taxon>Bacteria</taxon>
        <taxon>Bacillati</taxon>
        <taxon>Bacillota</taxon>
        <taxon>Bacilli</taxon>
        <taxon>Bacillales</taxon>
        <taxon>Bacillaceae</taxon>
        <taxon>Cytobacillus</taxon>
    </lineage>
</organism>
<sequence>MFNARLFFFEKRLKNFSLVFGQSFIAFFAPPDGIPHPQIGRLLQ</sequence>
<proteinExistence type="predicted"/>